<dbReference type="InterPro" id="IPR051156">
    <property type="entry name" value="Mito/Outer_Membr_Metalloprot"/>
</dbReference>
<dbReference type="PANTHER" id="PTHR22726">
    <property type="entry name" value="METALLOENDOPEPTIDASE OMA1"/>
    <property type="match status" value="1"/>
</dbReference>
<evidence type="ECO:0000256" key="4">
    <source>
        <dbReference type="ARBA" id="ARBA00022833"/>
    </source>
</evidence>
<accession>A0A383XRC4</accession>
<evidence type="ECO:0000256" key="6">
    <source>
        <dbReference type="RuleBase" id="RU003983"/>
    </source>
</evidence>
<dbReference type="RefSeq" id="WP_109720980.1">
    <property type="nucleotide sequence ID" value="NZ_QEQK01000012.1"/>
</dbReference>
<dbReference type="PANTHER" id="PTHR22726:SF24">
    <property type="entry name" value="M48 FAMILY METALLOPEPTIDASE"/>
    <property type="match status" value="1"/>
</dbReference>
<dbReference type="Proteomes" id="UP000251800">
    <property type="component" value="Unassembled WGS sequence"/>
</dbReference>
<keyword evidence="3 6" id="KW-0378">Hydrolase</keyword>
<comment type="cofactor">
    <cofactor evidence="6">
        <name>Zn(2+)</name>
        <dbReference type="ChEBI" id="CHEBI:29105"/>
    </cofactor>
    <text evidence="6">Binds 1 zinc ion per subunit.</text>
</comment>
<keyword evidence="4 6" id="KW-0862">Zinc</keyword>
<dbReference type="GO" id="GO:0004222">
    <property type="term" value="F:metalloendopeptidase activity"/>
    <property type="evidence" value="ECO:0007669"/>
    <property type="project" value="InterPro"/>
</dbReference>
<feature type="domain" description="Peptidase M48" evidence="8">
    <location>
        <begin position="60"/>
        <end position="239"/>
    </location>
</feature>
<keyword evidence="1 6" id="KW-0645">Protease</keyword>
<dbReference type="EMBL" id="QEQK01000012">
    <property type="protein sequence ID" value="PWN55178.1"/>
    <property type="molecule type" value="Genomic_DNA"/>
</dbReference>
<evidence type="ECO:0000313" key="9">
    <source>
        <dbReference type="EMBL" id="PWN55178.1"/>
    </source>
</evidence>
<dbReference type="OrthoDB" id="9810445at2"/>
<keyword evidence="2" id="KW-0479">Metal-binding</keyword>
<protein>
    <submittedName>
        <fullName evidence="9">Peptidase</fullName>
    </submittedName>
</protein>
<evidence type="ECO:0000256" key="7">
    <source>
        <dbReference type="SAM" id="SignalP"/>
    </source>
</evidence>
<dbReference type="PROSITE" id="PS51257">
    <property type="entry name" value="PROKAR_LIPOPROTEIN"/>
    <property type="match status" value="1"/>
</dbReference>
<reference evidence="9 10" key="1">
    <citation type="submission" date="2018-05" db="EMBL/GenBank/DDBJ databases">
        <title>Abyssibacter profundi OUC007T gen. nov., sp. nov, a marine bacterium isolated from seawater of the Mariana Trench.</title>
        <authorList>
            <person name="Zhou S."/>
        </authorList>
    </citation>
    <scope>NUCLEOTIDE SEQUENCE [LARGE SCALE GENOMIC DNA]</scope>
    <source>
        <strain evidence="9 10">OUC007</strain>
    </source>
</reference>
<gene>
    <name evidence="9" type="ORF">DEH80_13200</name>
</gene>
<evidence type="ECO:0000256" key="1">
    <source>
        <dbReference type="ARBA" id="ARBA00022670"/>
    </source>
</evidence>
<proteinExistence type="inferred from homology"/>
<evidence type="ECO:0000256" key="2">
    <source>
        <dbReference type="ARBA" id="ARBA00022723"/>
    </source>
</evidence>
<dbReference type="AlphaFoldDB" id="A0A383XRC4"/>
<keyword evidence="5 6" id="KW-0482">Metalloprotease</keyword>
<name>A0A383XRC4_9GAMM</name>
<comment type="similarity">
    <text evidence="6">Belongs to the peptidase M48 family.</text>
</comment>
<feature type="signal peptide" evidence="7">
    <location>
        <begin position="1"/>
        <end position="18"/>
    </location>
</feature>
<organism evidence="9 10">
    <name type="scientific">Abyssibacter profundi</name>
    <dbReference type="NCBI Taxonomy" id="2182787"/>
    <lineage>
        <taxon>Bacteria</taxon>
        <taxon>Pseudomonadati</taxon>
        <taxon>Pseudomonadota</taxon>
        <taxon>Gammaproteobacteria</taxon>
        <taxon>Chromatiales</taxon>
        <taxon>Oceanococcaceae</taxon>
        <taxon>Abyssibacter</taxon>
    </lineage>
</organism>
<dbReference type="Pfam" id="PF01435">
    <property type="entry name" value="Peptidase_M48"/>
    <property type="match status" value="1"/>
</dbReference>
<dbReference type="GO" id="GO:0016020">
    <property type="term" value="C:membrane"/>
    <property type="evidence" value="ECO:0007669"/>
    <property type="project" value="TreeGrafter"/>
</dbReference>
<evidence type="ECO:0000256" key="3">
    <source>
        <dbReference type="ARBA" id="ARBA00022801"/>
    </source>
</evidence>
<dbReference type="CDD" id="cd07331">
    <property type="entry name" value="M48C_Oma1_like"/>
    <property type="match status" value="1"/>
</dbReference>
<evidence type="ECO:0000259" key="8">
    <source>
        <dbReference type="Pfam" id="PF01435"/>
    </source>
</evidence>
<feature type="chain" id="PRO_5016930131" evidence="7">
    <location>
        <begin position="19"/>
        <end position="260"/>
    </location>
</feature>
<dbReference type="GO" id="GO:0046872">
    <property type="term" value="F:metal ion binding"/>
    <property type="evidence" value="ECO:0007669"/>
    <property type="project" value="UniProtKB-KW"/>
</dbReference>
<dbReference type="GO" id="GO:0051603">
    <property type="term" value="P:proteolysis involved in protein catabolic process"/>
    <property type="evidence" value="ECO:0007669"/>
    <property type="project" value="TreeGrafter"/>
</dbReference>
<sequence length="260" mass="27798">MNVRLFVLLFVAALTACATSPLGRSQLQLFPESQMAQMGVAAFQDMKTQQTLESSPQTNRYVNCVANAITAELPEPRDWEVQVFKDDSANAFALPGGKIGVHTGLLDVAKNQDQLATVIGHEVAHVLASHANERVSTSYIASTGLQLAQVAAGEPTPAKQQLFGLLGLGAQVGVLLPFSRTQESEADLLGLDLMAKAGFDPRASIPLWQNMGAAGGGNPPEFLSTHPSHQTRIGDLSRRLEIAMPIYEQAKQAGKRPRCG</sequence>
<comment type="caution">
    <text evidence="9">The sequence shown here is derived from an EMBL/GenBank/DDBJ whole genome shotgun (WGS) entry which is preliminary data.</text>
</comment>
<evidence type="ECO:0000313" key="10">
    <source>
        <dbReference type="Proteomes" id="UP000251800"/>
    </source>
</evidence>
<keyword evidence="7" id="KW-0732">Signal</keyword>
<evidence type="ECO:0000256" key="5">
    <source>
        <dbReference type="ARBA" id="ARBA00023049"/>
    </source>
</evidence>
<keyword evidence="10" id="KW-1185">Reference proteome</keyword>
<dbReference type="Gene3D" id="3.30.2010.10">
    <property type="entry name" value="Metalloproteases ('zincins'), catalytic domain"/>
    <property type="match status" value="1"/>
</dbReference>
<dbReference type="InterPro" id="IPR001915">
    <property type="entry name" value="Peptidase_M48"/>
</dbReference>